<evidence type="ECO:0008006" key="3">
    <source>
        <dbReference type="Google" id="ProtNLM"/>
    </source>
</evidence>
<proteinExistence type="predicted"/>
<evidence type="ECO:0000313" key="1">
    <source>
        <dbReference type="EMBL" id="OYX31327.1"/>
    </source>
</evidence>
<dbReference type="Pfam" id="PF10094">
    <property type="entry name" value="DUF2332"/>
    <property type="match status" value="1"/>
</dbReference>
<dbReference type="InterPro" id="IPR011200">
    <property type="entry name" value="UCP012608"/>
</dbReference>
<name>A0A258FGI5_9CAUL</name>
<dbReference type="PIRSF" id="PIRSF012608">
    <property type="entry name" value="UCP012608"/>
    <property type="match status" value="1"/>
</dbReference>
<organism evidence="1 2">
    <name type="scientific">Brevundimonas subvibrioides</name>
    <dbReference type="NCBI Taxonomy" id="74313"/>
    <lineage>
        <taxon>Bacteria</taxon>
        <taxon>Pseudomonadati</taxon>
        <taxon>Pseudomonadota</taxon>
        <taxon>Alphaproteobacteria</taxon>
        <taxon>Caulobacterales</taxon>
        <taxon>Caulobacteraceae</taxon>
        <taxon>Brevundimonas</taxon>
    </lineage>
</organism>
<protein>
    <recommendedName>
        <fullName evidence="3">DUF2332 domain-containing protein</fullName>
    </recommendedName>
</protein>
<dbReference type="AlphaFoldDB" id="A0A258FGI5"/>
<comment type="caution">
    <text evidence="1">The sequence shown here is derived from an EMBL/GenBank/DDBJ whole genome shotgun (WGS) entry which is preliminary data.</text>
</comment>
<gene>
    <name evidence="1" type="ORF">B7Z01_12880</name>
</gene>
<accession>A0A258FGI5</accession>
<sequence length="352" mass="38332">MTETDVRAAFAKQAAICAASGAPFTGRVCGLIGERLDRSGQIGRRVLDWPGNPSHEGDALPLRLAGGLHALARAGDDPALTAVYPPHEPPSEDARLWEILAGSLVSNVAHFDRWLGGPPQTNEVGRSAGLMAGLLMLADRFGLPFALYELGASAGLNTRLDRYGFRLGETEAGDPTSPVRIAPEWRGASPPAAEVKVLRREGVDVNPLDPTDPATRERLAAYVWAEQRERLARLEAALDIAVAMPVDVERADAADWLERRLAIEPEPGVCRVVMHTIAFQYFPPEAQARVRDRIEAVAVRASQDAPVAWLSFEAEQSGFERQPSLRLRAWPGDGDVRLARGHPHGAWFEWMA</sequence>
<evidence type="ECO:0000313" key="2">
    <source>
        <dbReference type="Proteomes" id="UP000215595"/>
    </source>
</evidence>
<dbReference type="Proteomes" id="UP000215595">
    <property type="component" value="Unassembled WGS sequence"/>
</dbReference>
<dbReference type="EMBL" id="NCEB01000033">
    <property type="protein sequence ID" value="OYX31327.1"/>
    <property type="molecule type" value="Genomic_DNA"/>
</dbReference>
<reference evidence="1 2" key="1">
    <citation type="submission" date="2017-03" db="EMBL/GenBank/DDBJ databases">
        <title>Lifting the veil on microbial sulfur biogeochemistry in mining wastewaters.</title>
        <authorList>
            <person name="Kantor R.S."/>
            <person name="Colenbrander Nelson T."/>
            <person name="Marshall S."/>
            <person name="Bennett D."/>
            <person name="Apte S."/>
            <person name="Camacho D."/>
            <person name="Thomas B.C."/>
            <person name="Warren L.A."/>
            <person name="Banfield J.F."/>
        </authorList>
    </citation>
    <scope>NUCLEOTIDE SEQUENCE [LARGE SCALE GENOMIC DNA]</scope>
    <source>
        <strain evidence="1">32-69-9</strain>
    </source>
</reference>